<feature type="compositionally biased region" description="Basic residues" evidence="1">
    <location>
        <begin position="47"/>
        <end position="64"/>
    </location>
</feature>
<feature type="region of interest" description="Disordered" evidence="1">
    <location>
        <begin position="1"/>
        <end position="64"/>
    </location>
</feature>
<reference evidence="2" key="1">
    <citation type="submission" date="2020-02" db="EMBL/GenBank/DDBJ databases">
        <authorList>
            <person name="Meier V. D."/>
        </authorList>
    </citation>
    <scope>NUCLEOTIDE SEQUENCE</scope>
    <source>
        <strain evidence="2">AVDCRST_MAG77</strain>
    </source>
</reference>
<feature type="non-terminal residue" evidence="2">
    <location>
        <position position="77"/>
    </location>
</feature>
<organism evidence="2">
    <name type="scientific">uncultured Chloroflexota bacterium</name>
    <dbReference type="NCBI Taxonomy" id="166587"/>
    <lineage>
        <taxon>Bacteria</taxon>
        <taxon>Bacillati</taxon>
        <taxon>Chloroflexota</taxon>
        <taxon>environmental samples</taxon>
    </lineage>
</organism>
<gene>
    <name evidence="2" type="ORF">AVDCRST_MAG77-5910</name>
</gene>
<feature type="non-terminal residue" evidence="2">
    <location>
        <position position="1"/>
    </location>
</feature>
<evidence type="ECO:0000313" key="2">
    <source>
        <dbReference type="EMBL" id="CAA9304062.1"/>
    </source>
</evidence>
<feature type="compositionally biased region" description="Basic and acidic residues" evidence="1">
    <location>
        <begin position="1"/>
        <end position="16"/>
    </location>
</feature>
<name>A0A6J4KET5_9CHLR</name>
<evidence type="ECO:0000256" key="1">
    <source>
        <dbReference type="SAM" id="MobiDB-lite"/>
    </source>
</evidence>
<dbReference type="EMBL" id="CADCTC010000311">
    <property type="protein sequence ID" value="CAA9304062.1"/>
    <property type="molecule type" value="Genomic_DNA"/>
</dbReference>
<dbReference type="AlphaFoldDB" id="A0A6J4KET5"/>
<feature type="compositionally biased region" description="Basic residues" evidence="1">
    <location>
        <begin position="17"/>
        <end position="27"/>
    </location>
</feature>
<protein>
    <submittedName>
        <fullName evidence="2">Uncharacterized protein</fullName>
    </submittedName>
</protein>
<proteinExistence type="predicted"/>
<accession>A0A6J4KET5</accession>
<sequence>VRQSRPTKDTPLEKCLHTPRRPTVRPPRRADARPGRQLARLRGQRGGQRHVRHRHVRRGRHDSHARWVHQRARCRLL</sequence>